<sequence length="79" mass="8917">MFFIVMIMTHVPGRFMGFDSPAYSVVAPDSVAEALRKNSPLLYRETCGPEKYASCDVLTFQDCVVSNKQDKDEHSYGQF</sequence>
<reference evidence="1" key="2">
    <citation type="submission" date="2020-11" db="EMBL/GenBank/DDBJ databases">
        <authorList>
            <person name="McCartney M.A."/>
            <person name="Auch B."/>
            <person name="Kono T."/>
            <person name="Mallez S."/>
            <person name="Becker A."/>
            <person name="Gohl D.M."/>
            <person name="Silverstein K.A.T."/>
            <person name="Koren S."/>
            <person name="Bechman K.B."/>
            <person name="Herman A."/>
            <person name="Abrahante J.E."/>
            <person name="Garbe J."/>
        </authorList>
    </citation>
    <scope>NUCLEOTIDE SEQUENCE</scope>
    <source>
        <strain evidence="1">Duluth1</strain>
        <tissue evidence="1">Whole animal</tissue>
    </source>
</reference>
<evidence type="ECO:0000313" key="2">
    <source>
        <dbReference type="Proteomes" id="UP000828390"/>
    </source>
</evidence>
<accession>A0A9D3Y7Q2</accession>
<evidence type="ECO:0000313" key="1">
    <source>
        <dbReference type="EMBL" id="KAH3693390.1"/>
    </source>
</evidence>
<dbReference type="AlphaFoldDB" id="A0A9D3Y7Q2"/>
<protein>
    <submittedName>
        <fullName evidence="1">Uncharacterized protein</fullName>
    </submittedName>
</protein>
<comment type="caution">
    <text evidence="1">The sequence shown here is derived from an EMBL/GenBank/DDBJ whole genome shotgun (WGS) entry which is preliminary data.</text>
</comment>
<name>A0A9D3Y7Q2_DREPO</name>
<gene>
    <name evidence="1" type="ORF">DPMN_080821</name>
</gene>
<keyword evidence="2" id="KW-1185">Reference proteome</keyword>
<dbReference type="EMBL" id="JAIWYP010000016">
    <property type="protein sequence ID" value="KAH3693390.1"/>
    <property type="molecule type" value="Genomic_DNA"/>
</dbReference>
<dbReference type="Proteomes" id="UP000828390">
    <property type="component" value="Unassembled WGS sequence"/>
</dbReference>
<proteinExistence type="predicted"/>
<reference evidence="1" key="1">
    <citation type="journal article" date="2019" name="bioRxiv">
        <title>The Genome of the Zebra Mussel, Dreissena polymorpha: A Resource for Invasive Species Research.</title>
        <authorList>
            <person name="McCartney M.A."/>
            <person name="Auch B."/>
            <person name="Kono T."/>
            <person name="Mallez S."/>
            <person name="Zhang Y."/>
            <person name="Obille A."/>
            <person name="Becker A."/>
            <person name="Abrahante J.E."/>
            <person name="Garbe J."/>
            <person name="Badalamenti J.P."/>
            <person name="Herman A."/>
            <person name="Mangelson H."/>
            <person name="Liachko I."/>
            <person name="Sullivan S."/>
            <person name="Sone E.D."/>
            <person name="Koren S."/>
            <person name="Silverstein K.A.T."/>
            <person name="Beckman K.B."/>
            <person name="Gohl D.M."/>
        </authorList>
    </citation>
    <scope>NUCLEOTIDE SEQUENCE</scope>
    <source>
        <strain evidence="1">Duluth1</strain>
        <tissue evidence="1">Whole animal</tissue>
    </source>
</reference>
<organism evidence="1 2">
    <name type="scientific">Dreissena polymorpha</name>
    <name type="common">Zebra mussel</name>
    <name type="synonym">Mytilus polymorpha</name>
    <dbReference type="NCBI Taxonomy" id="45954"/>
    <lineage>
        <taxon>Eukaryota</taxon>
        <taxon>Metazoa</taxon>
        <taxon>Spiralia</taxon>
        <taxon>Lophotrochozoa</taxon>
        <taxon>Mollusca</taxon>
        <taxon>Bivalvia</taxon>
        <taxon>Autobranchia</taxon>
        <taxon>Heteroconchia</taxon>
        <taxon>Euheterodonta</taxon>
        <taxon>Imparidentia</taxon>
        <taxon>Neoheterodontei</taxon>
        <taxon>Myida</taxon>
        <taxon>Dreissenoidea</taxon>
        <taxon>Dreissenidae</taxon>
        <taxon>Dreissena</taxon>
    </lineage>
</organism>